<feature type="signal peptide" evidence="3">
    <location>
        <begin position="1"/>
        <end position="24"/>
    </location>
</feature>
<proteinExistence type="inferred from homology"/>
<dbReference type="Proteomes" id="UP001253595">
    <property type="component" value="Unassembled WGS sequence"/>
</dbReference>
<keyword evidence="4" id="KW-0449">Lipoprotein</keyword>
<organism evidence="4 5">
    <name type="scientific">Cellvibrio fibrivorans</name>
    <dbReference type="NCBI Taxonomy" id="126350"/>
    <lineage>
        <taxon>Bacteria</taxon>
        <taxon>Pseudomonadati</taxon>
        <taxon>Pseudomonadota</taxon>
        <taxon>Gammaproteobacteria</taxon>
        <taxon>Cellvibrionales</taxon>
        <taxon>Cellvibrionaceae</taxon>
        <taxon>Cellvibrio</taxon>
    </lineage>
</organism>
<comment type="similarity">
    <text evidence="1">Belongs to the MlaA family.</text>
</comment>
<dbReference type="InterPro" id="IPR007428">
    <property type="entry name" value="MlaA"/>
</dbReference>
<name>A0ABU1UXW6_9GAMM</name>
<dbReference type="Pfam" id="PF04333">
    <property type="entry name" value="MlaA"/>
    <property type="match status" value="1"/>
</dbReference>
<comment type="caution">
    <text evidence="4">The sequence shown here is derived from an EMBL/GenBank/DDBJ whole genome shotgun (WGS) entry which is preliminary data.</text>
</comment>
<reference evidence="4 5" key="1">
    <citation type="submission" date="2023-07" db="EMBL/GenBank/DDBJ databases">
        <title>Sorghum-associated microbial communities from plants grown in Nebraska, USA.</title>
        <authorList>
            <person name="Schachtman D."/>
        </authorList>
    </citation>
    <scope>NUCLEOTIDE SEQUENCE [LARGE SCALE GENOMIC DNA]</scope>
    <source>
        <strain evidence="4 5">BE190</strain>
    </source>
</reference>
<evidence type="ECO:0000313" key="4">
    <source>
        <dbReference type="EMBL" id="MDR7090031.1"/>
    </source>
</evidence>
<gene>
    <name evidence="4" type="ORF">J2X05_002053</name>
</gene>
<feature type="chain" id="PRO_5047375512" evidence="3">
    <location>
        <begin position="25"/>
        <end position="245"/>
    </location>
</feature>
<evidence type="ECO:0000256" key="2">
    <source>
        <dbReference type="ARBA" id="ARBA00022729"/>
    </source>
</evidence>
<dbReference type="PANTHER" id="PTHR30035">
    <property type="entry name" value="LIPOPROTEIN VACJ-RELATED"/>
    <property type="match status" value="1"/>
</dbReference>
<dbReference type="RefSeq" id="WP_310072023.1">
    <property type="nucleotide sequence ID" value="NZ_JAVDVX010000003.1"/>
</dbReference>
<keyword evidence="5" id="KW-1185">Reference proteome</keyword>
<keyword evidence="2 3" id="KW-0732">Signal</keyword>
<dbReference type="PANTHER" id="PTHR30035:SF3">
    <property type="entry name" value="INTERMEMBRANE PHOSPHOLIPID TRANSPORT SYSTEM LIPOPROTEIN MLAA"/>
    <property type="match status" value="1"/>
</dbReference>
<dbReference type="EMBL" id="JAVDVX010000003">
    <property type="protein sequence ID" value="MDR7090031.1"/>
    <property type="molecule type" value="Genomic_DNA"/>
</dbReference>
<sequence>MKSIVKSLFALLSLGFATPYTSLAQTEQNPDPWQGFNRAVFTFNDTVDRWTLKPLAKTYKFVMPDPLEIGVSNIFSNIMEVPNTINGVLQGDLKGAAHDTGRLLVNTTLGIGGLLDVAQYMNLPADTPEDFGQTLAVWGVGQGPYLVLPLFGPSTVRDGFGKPVDYYTNPTTYIDHVPTDNTVMAVSLTSTRARLLELENGITGDRYVFVRDVYLQRRDYLINNGEIEDDFGTEEFDEEDFEGEF</sequence>
<evidence type="ECO:0000256" key="1">
    <source>
        <dbReference type="ARBA" id="ARBA00010634"/>
    </source>
</evidence>
<evidence type="ECO:0000256" key="3">
    <source>
        <dbReference type="SAM" id="SignalP"/>
    </source>
</evidence>
<accession>A0ABU1UXW6</accession>
<protein>
    <submittedName>
        <fullName evidence="4">Phospholipid-binding lipoprotein MlaA</fullName>
    </submittedName>
</protein>
<dbReference type="PRINTS" id="PR01805">
    <property type="entry name" value="VACJLIPOPROT"/>
</dbReference>
<evidence type="ECO:0000313" key="5">
    <source>
        <dbReference type="Proteomes" id="UP001253595"/>
    </source>
</evidence>